<comment type="caution">
    <text evidence="1">The sequence shown here is derived from an EMBL/GenBank/DDBJ whole genome shotgun (WGS) entry which is preliminary data.</text>
</comment>
<protein>
    <submittedName>
        <fullName evidence="1">Uncharacterized protein</fullName>
    </submittedName>
</protein>
<evidence type="ECO:0000313" key="1">
    <source>
        <dbReference type="EMBL" id="THD17959.1"/>
    </source>
</evidence>
<sequence length="131" mass="15038">MNTCLCACLFVNQQYPKNNKNKLLSYVFFVLHKYLGVDQRGWLEVQCQPSDRTDNGSIQNTTEIIQNGDKKFIIPCSHEDEQTTPFPVSSAGVTHFSDTISDRTTSKYNDATWNRTFLIWTILSTVMLCYP</sequence>
<proteinExistence type="predicted"/>
<name>A0A4E0QT90_FASHE</name>
<dbReference type="EMBL" id="JXXN02019722">
    <property type="protein sequence ID" value="THD17959.1"/>
    <property type="molecule type" value="Genomic_DNA"/>
</dbReference>
<keyword evidence="2" id="KW-1185">Reference proteome</keyword>
<reference evidence="1" key="1">
    <citation type="submission" date="2019-03" db="EMBL/GenBank/DDBJ databases">
        <title>Improved annotation for the trematode Fasciola hepatica.</title>
        <authorList>
            <person name="Choi Y.-J."/>
            <person name="Martin J."/>
            <person name="Mitreva M."/>
        </authorList>
    </citation>
    <scope>NUCLEOTIDE SEQUENCE [LARGE SCALE GENOMIC DNA]</scope>
</reference>
<evidence type="ECO:0000313" key="2">
    <source>
        <dbReference type="Proteomes" id="UP000230066"/>
    </source>
</evidence>
<organism evidence="1 2">
    <name type="scientific">Fasciola hepatica</name>
    <name type="common">Liver fluke</name>
    <dbReference type="NCBI Taxonomy" id="6192"/>
    <lineage>
        <taxon>Eukaryota</taxon>
        <taxon>Metazoa</taxon>
        <taxon>Spiralia</taxon>
        <taxon>Lophotrochozoa</taxon>
        <taxon>Platyhelminthes</taxon>
        <taxon>Trematoda</taxon>
        <taxon>Digenea</taxon>
        <taxon>Plagiorchiida</taxon>
        <taxon>Echinostomata</taxon>
        <taxon>Echinostomatoidea</taxon>
        <taxon>Fasciolidae</taxon>
        <taxon>Fasciola</taxon>
    </lineage>
</organism>
<gene>
    <name evidence="1" type="ORF">D915_011204</name>
</gene>
<accession>A0A4E0QT90</accession>
<dbReference type="Proteomes" id="UP000230066">
    <property type="component" value="Unassembled WGS sequence"/>
</dbReference>
<dbReference type="AlphaFoldDB" id="A0A4E0QT90"/>